<evidence type="ECO:0000256" key="1">
    <source>
        <dbReference type="SAM" id="MobiDB-lite"/>
    </source>
</evidence>
<feature type="compositionally biased region" description="Polar residues" evidence="1">
    <location>
        <begin position="1"/>
        <end position="12"/>
    </location>
</feature>
<dbReference type="AlphaFoldDB" id="A0A377NEA3"/>
<evidence type="ECO:0000313" key="2">
    <source>
        <dbReference type="EMBL" id="STQ45420.1"/>
    </source>
</evidence>
<dbReference type="EMBL" id="UGGO01000001">
    <property type="protein sequence ID" value="STQ45420.1"/>
    <property type="molecule type" value="Genomic_DNA"/>
</dbReference>
<feature type="compositionally biased region" description="Polar residues" evidence="1">
    <location>
        <begin position="19"/>
        <end position="32"/>
    </location>
</feature>
<sequence>MAAQDALSQLSEQSKEPLESSQQVTEYMQQMLESERETTVERDEVASRKKRIEGQITRLSQPSARKIRE</sequence>
<gene>
    <name evidence="2" type="primary">mukB_2</name>
    <name evidence="2" type="ORF">NCTC12157_03155</name>
</gene>
<accession>A0A377NEA3</accession>
<feature type="compositionally biased region" description="Basic and acidic residues" evidence="1">
    <location>
        <begin position="33"/>
        <end position="47"/>
    </location>
</feature>
<reference evidence="2 3" key="1">
    <citation type="submission" date="2018-06" db="EMBL/GenBank/DDBJ databases">
        <authorList>
            <consortium name="Pathogen Informatics"/>
            <person name="Doyle S."/>
        </authorList>
    </citation>
    <scope>NUCLEOTIDE SEQUENCE [LARGE SCALE GENOMIC DNA]</scope>
    <source>
        <strain evidence="2 3">NCTC12157</strain>
    </source>
</reference>
<evidence type="ECO:0000313" key="3">
    <source>
        <dbReference type="Proteomes" id="UP000254304"/>
    </source>
</evidence>
<organism evidence="2 3">
    <name type="scientific">Ewingella americana</name>
    <dbReference type="NCBI Taxonomy" id="41202"/>
    <lineage>
        <taxon>Bacteria</taxon>
        <taxon>Pseudomonadati</taxon>
        <taxon>Pseudomonadota</taxon>
        <taxon>Gammaproteobacteria</taxon>
        <taxon>Enterobacterales</taxon>
        <taxon>Yersiniaceae</taxon>
        <taxon>Ewingella</taxon>
    </lineage>
</organism>
<name>A0A377NEA3_9GAMM</name>
<protein>
    <submittedName>
        <fullName evidence="2">Structural maintenance of chromosome-related protein</fullName>
    </submittedName>
</protein>
<dbReference type="Proteomes" id="UP000254304">
    <property type="component" value="Unassembled WGS sequence"/>
</dbReference>
<proteinExistence type="predicted"/>
<feature type="region of interest" description="Disordered" evidence="1">
    <location>
        <begin position="1"/>
        <end position="69"/>
    </location>
</feature>
<dbReference type="Gene3D" id="1.20.58.850">
    <property type="match status" value="1"/>
</dbReference>